<comment type="caution">
    <text evidence="1">The sequence shown here is derived from an EMBL/GenBank/DDBJ whole genome shotgun (WGS) entry which is preliminary data.</text>
</comment>
<name>A0A5J4W2I4_9EUKA</name>
<reference evidence="1 2" key="1">
    <citation type="submission" date="2019-03" db="EMBL/GenBank/DDBJ databases">
        <title>Single cell metagenomics reveals metabolic interactions within the superorganism composed of flagellate Streblomastix strix and complex community of Bacteroidetes bacteria on its surface.</title>
        <authorList>
            <person name="Treitli S.C."/>
            <person name="Kolisko M."/>
            <person name="Husnik F."/>
            <person name="Keeling P."/>
            <person name="Hampl V."/>
        </authorList>
    </citation>
    <scope>NUCLEOTIDE SEQUENCE [LARGE SCALE GENOMIC DNA]</scope>
    <source>
        <strain evidence="1">ST1C</strain>
    </source>
</reference>
<gene>
    <name evidence="1" type="ORF">EZS28_015279</name>
</gene>
<accession>A0A5J4W2I4</accession>
<dbReference type="AlphaFoldDB" id="A0A5J4W2I4"/>
<feature type="non-terminal residue" evidence="1">
    <location>
        <position position="1"/>
    </location>
</feature>
<evidence type="ECO:0000313" key="1">
    <source>
        <dbReference type="EMBL" id="KAA6389194.1"/>
    </source>
</evidence>
<proteinExistence type="predicted"/>
<organism evidence="1 2">
    <name type="scientific">Streblomastix strix</name>
    <dbReference type="NCBI Taxonomy" id="222440"/>
    <lineage>
        <taxon>Eukaryota</taxon>
        <taxon>Metamonada</taxon>
        <taxon>Preaxostyla</taxon>
        <taxon>Oxymonadida</taxon>
        <taxon>Streblomastigidae</taxon>
        <taxon>Streblomastix</taxon>
    </lineage>
</organism>
<dbReference type="EMBL" id="SNRW01003681">
    <property type="protein sequence ID" value="KAA6389194.1"/>
    <property type="molecule type" value="Genomic_DNA"/>
</dbReference>
<evidence type="ECO:0000313" key="2">
    <source>
        <dbReference type="Proteomes" id="UP000324800"/>
    </source>
</evidence>
<sequence length="59" mass="6960">ERIRNELNPDVTLEALEKKYWAQGNFARYYRVQLLILFITRLPYLAVMTGCSHELSIAM</sequence>
<protein>
    <submittedName>
        <fullName evidence="1">Uncharacterized protein</fullName>
    </submittedName>
</protein>
<dbReference type="Proteomes" id="UP000324800">
    <property type="component" value="Unassembled WGS sequence"/>
</dbReference>